<accession>A0A2M8KC88</accession>
<dbReference type="GO" id="GO:0005886">
    <property type="term" value="C:plasma membrane"/>
    <property type="evidence" value="ECO:0007669"/>
    <property type="project" value="UniProtKB-SubCell"/>
</dbReference>
<evidence type="ECO:0000256" key="1">
    <source>
        <dbReference type="ARBA" id="ARBA00004651"/>
    </source>
</evidence>
<dbReference type="PANTHER" id="PTHR42709:SF6">
    <property type="entry name" value="UNDECAPRENYL PHOSPHATE TRANSPORTER A"/>
    <property type="match status" value="1"/>
</dbReference>
<evidence type="ECO:0000256" key="5">
    <source>
        <dbReference type="ARBA" id="ARBA00023136"/>
    </source>
</evidence>
<dbReference type="PANTHER" id="PTHR42709">
    <property type="entry name" value="ALKALINE PHOSPHATASE LIKE PROTEIN"/>
    <property type="match status" value="1"/>
</dbReference>
<feature type="transmembrane region" description="Helical" evidence="6">
    <location>
        <begin position="107"/>
        <end position="126"/>
    </location>
</feature>
<dbReference type="EMBL" id="PFDX01000015">
    <property type="protein sequence ID" value="PJE57515.1"/>
    <property type="molecule type" value="Genomic_DNA"/>
</dbReference>
<proteinExistence type="predicted"/>
<comment type="caution">
    <text evidence="8">The sequence shown here is derived from an EMBL/GenBank/DDBJ whole genome shotgun (WGS) entry which is preliminary data.</text>
</comment>
<keyword evidence="3 6" id="KW-0812">Transmembrane</keyword>
<evidence type="ECO:0000313" key="8">
    <source>
        <dbReference type="EMBL" id="PJE57515.1"/>
    </source>
</evidence>
<feature type="transmembrane region" description="Helical" evidence="6">
    <location>
        <begin position="133"/>
        <end position="156"/>
    </location>
</feature>
<evidence type="ECO:0000256" key="3">
    <source>
        <dbReference type="ARBA" id="ARBA00022692"/>
    </source>
</evidence>
<evidence type="ECO:0000259" key="7">
    <source>
        <dbReference type="Pfam" id="PF09335"/>
    </source>
</evidence>
<feature type="domain" description="VTT" evidence="7">
    <location>
        <begin position="29"/>
        <end position="153"/>
    </location>
</feature>
<feature type="transmembrane region" description="Helical" evidence="6">
    <location>
        <begin position="47"/>
        <end position="68"/>
    </location>
</feature>
<sequence>MEIVSTNSVLNLLYTHRYIFSFLGALFEGTFIMLLAGVLYKFGYFNFWGLMTVLLAGYFLNGLFWYLLGRFGGNKVLEKWVRRFRVGRKISDKLEEYFRDHSVKTLFITRITYGFSMYAFIIAGALKMSWKKFLSVSFAASLTWILVMIGLGYGFGASYKALSVITKSITFGLTVVLLAVIVLASLSFIYWLRYFARQKFVQDLENHQNSFVRKIGELISKSFNNKK</sequence>
<dbReference type="InterPro" id="IPR032816">
    <property type="entry name" value="VTT_dom"/>
</dbReference>
<dbReference type="Pfam" id="PF09335">
    <property type="entry name" value="VTT_dom"/>
    <property type="match status" value="1"/>
</dbReference>
<reference evidence="9" key="1">
    <citation type="submission" date="2017-09" db="EMBL/GenBank/DDBJ databases">
        <title>Depth-based differentiation of microbial function through sediment-hosted aquifers and enrichment of novel symbionts in the deep terrestrial subsurface.</title>
        <authorList>
            <person name="Probst A.J."/>
            <person name="Ladd B."/>
            <person name="Jarett J.K."/>
            <person name="Geller-Mcgrath D.E."/>
            <person name="Sieber C.M.K."/>
            <person name="Emerson J.B."/>
            <person name="Anantharaman K."/>
            <person name="Thomas B.C."/>
            <person name="Malmstrom R."/>
            <person name="Stieglmeier M."/>
            <person name="Klingl A."/>
            <person name="Woyke T."/>
            <person name="Ryan C.M."/>
            <person name="Banfield J.F."/>
        </authorList>
    </citation>
    <scope>NUCLEOTIDE SEQUENCE [LARGE SCALE GENOMIC DNA]</scope>
</reference>
<feature type="transmembrane region" description="Helical" evidence="6">
    <location>
        <begin position="18"/>
        <end position="40"/>
    </location>
</feature>
<name>A0A2M8KC88_9BACT</name>
<evidence type="ECO:0000313" key="9">
    <source>
        <dbReference type="Proteomes" id="UP000231648"/>
    </source>
</evidence>
<gene>
    <name evidence="8" type="ORF">COU82_01490</name>
</gene>
<keyword evidence="5 6" id="KW-0472">Membrane</keyword>
<dbReference type="Proteomes" id="UP000231648">
    <property type="component" value="Unassembled WGS sequence"/>
</dbReference>
<dbReference type="AlphaFoldDB" id="A0A2M8KC88"/>
<comment type="subcellular location">
    <subcellularLocation>
        <location evidence="1">Cell membrane</location>
        <topology evidence="1">Multi-pass membrane protein</topology>
    </subcellularLocation>
</comment>
<feature type="transmembrane region" description="Helical" evidence="6">
    <location>
        <begin position="168"/>
        <end position="192"/>
    </location>
</feature>
<evidence type="ECO:0000256" key="4">
    <source>
        <dbReference type="ARBA" id="ARBA00022989"/>
    </source>
</evidence>
<keyword evidence="2" id="KW-1003">Cell membrane</keyword>
<protein>
    <recommendedName>
        <fullName evidence="7">VTT domain-containing protein</fullName>
    </recommendedName>
</protein>
<evidence type="ECO:0000256" key="6">
    <source>
        <dbReference type="SAM" id="Phobius"/>
    </source>
</evidence>
<organism evidence="8 9">
    <name type="scientific">Candidatus Portnoybacteria bacterium CG10_big_fil_rev_8_21_14_0_10_38_18</name>
    <dbReference type="NCBI Taxonomy" id="1974813"/>
    <lineage>
        <taxon>Bacteria</taxon>
        <taxon>Candidatus Portnoyibacteriota</taxon>
    </lineage>
</organism>
<dbReference type="InterPro" id="IPR051311">
    <property type="entry name" value="DedA_domain"/>
</dbReference>
<evidence type="ECO:0000256" key="2">
    <source>
        <dbReference type="ARBA" id="ARBA00022475"/>
    </source>
</evidence>
<keyword evidence="4 6" id="KW-1133">Transmembrane helix</keyword>